<reference evidence="1 2" key="1">
    <citation type="submission" date="2017-10" db="EMBL/GenBank/DDBJ databases">
        <authorList>
            <person name="Banno H."/>
            <person name="Chua N.-H."/>
        </authorList>
    </citation>
    <scope>NUCLEOTIDE SEQUENCE [LARGE SCALE GENOMIC DNA]</scope>
    <source>
        <strain evidence="1">Vibrio tapetis CECT4600</strain>
    </source>
</reference>
<evidence type="ECO:0000313" key="1">
    <source>
        <dbReference type="EMBL" id="SON49355.1"/>
    </source>
</evidence>
<organism evidence="1 2">
    <name type="scientific">Vibrio tapetis subsp. tapetis</name>
    <dbReference type="NCBI Taxonomy" id="1671868"/>
    <lineage>
        <taxon>Bacteria</taxon>
        <taxon>Pseudomonadati</taxon>
        <taxon>Pseudomonadota</taxon>
        <taxon>Gammaproteobacteria</taxon>
        <taxon>Vibrionales</taxon>
        <taxon>Vibrionaceae</taxon>
        <taxon>Vibrio</taxon>
    </lineage>
</organism>
<protein>
    <submittedName>
        <fullName evidence="1">Uncharacterized protein</fullName>
    </submittedName>
</protein>
<dbReference type="EMBL" id="LT960611">
    <property type="protein sequence ID" value="SON49355.1"/>
    <property type="molecule type" value="Genomic_DNA"/>
</dbReference>
<dbReference type="Proteomes" id="UP000235828">
    <property type="component" value="Chromosome A"/>
</dbReference>
<sequence length="66" mass="7516">MNFKLGVREITESDIKADCPFMPEKEDFPMHVAAFVEDIDNMRISAIPIGRFGLIRSPDPAVFLYL</sequence>
<evidence type="ECO:0000313" key="2">
    <source>
        <dbReference type="Proteomes" id="UP000235828"/>
    </source>
</evidence>
<dbReference type="KEGG" id="vta:A1376"/>
<name>A0A2N8ZBR7_9VIBR</name>
<gene>
    <name evidence="1" type="ORF">VTAP4600_A1376</name>
</gene>
<proteinExistence type="predicted"/>
<dbReference type="OrthoDB" id="5918659at2"/>
<dbReference type="RefSeq" id="WP_102522031.1">
    <property type="nucleotide sequence ID" value="NZ_LT960611.1"/>
</dbReference>
<accession>A0A2N8ZBR7</accession>
<dbReference type="AlphaFoldDB" id="A0A2N8ZBR7"/>
<keyword evidence="2" id="KW-1185">Reference proteome</keyword>